<dbReference type="InterPro" id="IPR029479">
    <property type="entry name" value="Nitroreductase"/>
</dbReference>
<sequence>MELLKAIKERRSIRRFKPEPVPRELLERLVGEALWAPSAMNTQPWRFFVLTGAKKDELVAIAAKSLAQLDTRLKTLFKESMRTLVHGYFKDFGGAPAVVVTLAKEPETEGYMDGSFQSASAAFYNFLLLAHEAGLGTCWMTGPLWVEGELLEFLGHRDGWRLLALTPVGWPDQEPPVPPRKHQDIIWLE</sequence>
<dbReference type="Proteomes" id="UP001254848">
    <property type="component" value="Unassembled WGS sequence"/>
</dbReference>
<dbReference type="InterPro" id="IPR050627">
    <property type="entry name" value="Nitroreductase/BluB"/>
</dbReference>
<reference evidence="2 3" key="1">
    <citation type="submission" date="2023-07" db="EMBL/GenBank/DDBJ databases">
        <title>The novel representative of Negativicutes class, Anaeroselena agilis gen. nov. sp. nov.</title>
        <authorList>
            <person name="Prokofeva M.I."/>
            <person name="Elcheninov A.G."/>
            <person name="Klyukina A."/>
            <person name="Kublanov I.V."/>
            <person name="Frolov E.N."/>
            <person name="Podosokorskaya O.A."/>
        </authorList>
    </citation>
    <scope>NUCLEOTIDE SEQUENCE [LARGE SCALE GENOMIC DNA]</scope>
    <source>
        <strain evidence="2 3">4137-cl</strain>
    </source>
</reference>
<evidence type="ECO:0000313" key="2">
    <source>
        <dbReference type="EMBL" id="MDT8902829.1"/>
    </source>
</evidence>
<keyword evidence="3" id="KW-1185">Reference proteome</keyword>
<dbReference type="InterPro" id="IPR000415">
    <property type="entry name" value="Nitroreductase-like"/>
</dbReference>
<evidence type="ECO:0000259" key="1">
    <source>
        <dbReference type="Pfam" id="PF00881"/>
    </source>
</evidence>
<comment type="caution">
    <text evidence="2">The sequence shown here is derived from an EMBL/GenBank/DDBJ whole genome shotgun (WGS) entry which is preliminary data.</text>
</comment>
<accession>A0ABU3P1B0</accession>
<organism evidence="2 3">
    <name type="scientific">Anaeroselena agilis</name>
    <dbReference type="NCBI Taxonomy" id="3063788"/>
    <lineage>
        <taxon>Bacteria</taxon>
        <taxon>Bacillati</taxon>
        <taxon>Bacillota</taxon>
        <taxon>Negativicutes</taxon>
        <taxon>Acetonemataceae</taxon>
        <taxon>Anaeroselena</taxon>
    </lineage>
</organism>
<dbReference type="RefSeq" id="WP_413781300.1">
    <property type="nucleotide sequence ID" value="NZ_JAUOZS010000001.1"/>
</dbReference>
<dbReference type="PANTHER" id="PTHR23026">
    <property type="entry name" value="NADPH NITROREDUCTASE"/>
    <property type="match status" value="1"/>
</dbReference>
<feature type="domain" description="Nitroreductase" evidence="1">
    <location>
        <begin position="7"/>
        <end position="170"/>
    </location>
</feature>
<dbReference type="Gene3D" id="3.40.109.10">
    <property type="entry name" value="NADH Oxidase"/>
    <property type="match status" value="1"/>
</dbReference>
<dbReference type="EMBL" id="JAUOZS010000001">
    <property type="protein sequence ID" value="MDT8902829.1"/>
    <property type="molecule type" value="Genomic_DNA"/>
</dbReference>
<dbReference type="SUPFAM" id="SSF55469">
    <property type="entry name" value="FMN-dependent nitroreductase-like"/>
    <property type="match status" value="1"/>
</dbReference>
<proteinExistence type="predicted"/>
<dbReference type="Pfam" id="PF00881">
    <property type="entry name" value="Nitroreductase"/>
    <property type="match status" value="1"/>
</dbReference>
<protein>
    <submittedName>
        <fullName evidence="2">Nitroreductase family protein</fullName>
    </submittedName>
</protein>
<dbReference type="PANTHER" id="PTHR23026:SF123">
    <property type="entry name" value="NAD(P)H NITROREDUCTASE RV3131-RELATED"/>
    <property type="match status" value="1"/>
</dbReference>
<gene>
    <name evidence="2" type="ORF">Q4T40_16430</name>
</gene>
<evidence type="ECO:0000313" key="3">
    <source>
        <dbReference type="Proteomes" id="UP001254848"/>
    </source>
</evidence>
<name>A0ABU3P1B0_9FIRM</name>